<dbReference type="EMBL" id="VMFD01000035">
    <property type="protein sequence ID" value="TSC65612.1"/>
    <property type="molecule type" value="Genomic_DNA"/>
</dbReference>
<dbReference type="Proteomes" id="UP000316253">
    <property type="component" value="Unassembled WGS sequence"/>
</dbReference>
<protein>
    <submittedName>
        <fullName evidence="1">Uncharacterized protein</fullName>
    </submittedName>
</protein>
<accession>A0A554JB77</accession>
<evidence type="ECO:0000313" key="2">
    <source>
        <dbReference type="Proteomes" id="UP000316253"/>
    </source>
</evidence>
<reference evidence="1 2" key="1">
    <citation type="submission" date="2017-08" db="EMBL/GenBank/DDBJ databases">
        <title>Mechanisms for carbon and nitrogen cycling indicate functional differentiation within the Candidate Phyla Radiation.</title>
        <authorList>
            <person name="Danczak R.E."/>
            <person name="Johnston M.D."/>
            <person name="Kenah C."/>
            <person name="Slattery M."/>
            <person name="Wrighton K.C."/>
            <person name="Wilkins M.J."/>
        </authorList>
    </citation>
    <scope>NUCLEOTIDE SEQUENCE [LARGE SCALE GENOMIC DNA]</scope>
    <source>
        <strain evidence="1">Gr01-1014_85</strain>
    </source>
</reference>
<organism evidence="1 2">
    <name type="scientific">Candidatus Berkelbacteria bacterium Gr01-1014_85</name>
    <dbReference type="NCBI Taxonomy" id="2017150"/>
    <lineage>
        <taxon>Bacteria</taxon>
        <taxon>Candidatus Berkelbacteria</taxon>
    </lineage>
</organism>
<gene>
    <name evidence="1" type="ORF">CEO22_420</name>
</gene>
<sequence length="213" mass="24017">MSQPRIYVGHIVTVVKKYVRSYALERHARQYWFASSAMRAERLWFSSDFIDDQFELLVDVVKGGPDNLTIGGNTSLGERMLIHFGCCTNYVLRGELASKQLAANLPVTRMAEYTVRNTHWDLLAGWECDMSTNNTQRMILKLNPTNEAVGCKPHEAVVLAVVPIEMRRSGEGQFILVAEVLKDLLQGLRKPGRVVVQVDTKAGINLAYRLPPR</sequence>
<evidence type="ECO:0000313" key="1">
    <source>
        <dbReference type="EMBL" id="TSC65612.1"/>
    </source>
</evidence>
<proteinExistence type="predicted"/>
<name>A0A554JB77_9BACT</name>
<comment type="caution">
    <text evidence="1">The sequence shown here is derived from an EMBL/GenBank/DDBJ whole genome shotgun (WGS) entry which is preliminary data.</text>
</comment>
<dbReference type="AlphaFoldDB" id="A0A554JB77"/>